<dbReference type="EMBL" id="JAGDFL010000225">
    <property type="protein sequence ID" value="KAG7395124.1"/>
    <property type="molecule type" value="Genomic_DNA"/>
</dbReference>
<dbReference type="PANTHER" id="PTHR22904:SF523">
    <property type="entry name" value="STRESS-INDUCED-PHOSPHOPROTEIN 1"/>
    <property type="match status" value="1"/>
</dbReference>
<keyword evidence="2 3" id="KW-0802">TPR repeat</keyword>
<evidence type="ECO:0000313" key="7">
    <source>
        <dbReference type="Proteomes" id="UP000693981"/>
    </source>
</evidence>
<evidence type="ECO:0000256" key="4">
    <source>
        <dbReference type="SAM" id="MobiDB-lite"/>
    </source>
</evidence>
<dbReference type="GO" id="GO:0051087">
    <property type="term" value="F:protein-folding chaperone binding"/>
    <property type="evidence" value="ECO:0007669"/>
    <property type="project" value="InterPro"/>
</dbReference>
<dbReference type="OrthoDB" id="298012at2759"/>
<feature type="region of interest" description="Disordered" evidence="4">
    <location>
        <begin position="172"/>
        <end position="199"/>
    </location>
</feature>
<comment type="caution">
    <text evidence="6">The sequence shown here is derived from an EMBL/GenBank/DDBJ whole genome shotgun (WGS) entry which is preliminary data.</text>
</comment>
<dbReference type="Pfam" id="PF09229">
    <property type="entry name" value="Aha1_N"/>
    <property type="match status" value="1"/>
</dbReference>
<evidence type="ECO:0000313" key="6">
    <source>
        <dbReference type="EMBL" id="KAG7395124.1"/>
    </source>
</evidence>
<dbReference type="SMART" id="SM00028">
    <property type="entry name" value="TPR"/>
    <property type="match status" value="3"/>
</dbReference>
<dbReference type="GO" id="GO:0051879">
    <property type="term" value="F:Hsp90 protein binding"/>
    <property type="evidence" value="ECO:0007669"/>
    <property type="project" value="TreeGrafter"/>
</dbReference>
<dbReference type="InterPro" id="IPR019734">
    <property type="entry name" value="TPR_rpt"/>
</dbReference>
<dbReference type="AlphaFoldDB" id="A0A8T1WRF7"/>
<evidence type="ECO:0000256" key="2">
    <source>
        <dbReference type="ARBA" id="ARBA00022803"/>
    </source>
</evidence>
<evidence type="ECO:0000259" key="5">
    <source>
        <dbReference type="SMART" id="SM01000"/>
    </source>
</evidence>
<feature type="compositionally biased region" description="Low complexity" evidence="4">
    <location>
        <begin position="178"/>
        <end position="198"/>
    </location>
</feature>
<organism evidence="6 7">
    <name type="scientific">Phytophthora boehmeriae</name>
    <dbReference type="NCBI Taxonomy" id="109152"/>
    <lineage>
        <taxon>Eukaryota</taxon>
        <taxon>Sar</taxon>
        <taxon>Stramenopiles</taxon>
        <taxon>Oomycota</taxon>
        <taxon>Peronosporomycetes</taxon>
        <taxon>Peronosporales</taxon>
        <taxon>Peronosporaceae</taxon>
        <taxon>Phytophthora</taxon>
    </lineage>
</organism>
<evidence type="ECO:0000256" key="1">
    <source>
        <dbReference type="ARBA" id="ARBA00022737"/>
    </source>
</evidence>
<name>A0A8T1WRF7_9STRA</name>
<dbReference type="Proteomes" id="UP000693981">
    <property type="component" value="Unassembled WGS sequence"/>
</dbReference>
<feature type="domain" description="Activator of Hsp90 ATPase AHSA1-like N-terminal" evidence="5">
    <location>
        <begin position="269"/>
        <end position="403"/>
    </location>
</feature>
<feature type="repeat" description="TPR" evidence="3">
    <location>
        <begin position="105"/>
        <end position="138"/>
    </location>
</feature>
<dbReference type="SMART" id="SM01000">
    <property type="entry name" value="Aha1_N"/>
    <property type="match status" value="1"/>
</dbReference>
<evidence type="ECO:0000256" key="3">
    <source>
        <dbReference type="PROSITE-ProRule" id="PRU00339"/>
    </source>
</evidence>
<accession>A0A8T1WRF7</accession>
<sequence>MFGGDAALPFSRHSDVLHGPVPTNPTDIENLVAELKRRGNAAFQQKALEEAEVLYTRAITVNESDPLHNQHIFFANRSAARCSMGKFEKALEDADACVALDATYAKGFFRKAQALVKLERYKEALTVLDNAKALEPSNKSVTTLYSKVQELSKKEKEAPVAPTPKKVMTRVEVADTKTNSSSTAVSRTSATADTSSTVTDDDADLGGHVRGYKKLADGRVTTFFNNELTEEAKQLIGDIAPKKVEDPNKVQIKNVDGGSAWNQGNTFEEKDMTTWAKEKLNKVVSGVSAPLGSGEGVVASLEVKNLEGDASIAVVRGAKRYIFDFTFTLVVSLKQAEGSVDGELRFLDLSSDCGGDYDVEAVVPSRYQSASGKALHAALNTSSSPFRKALAAELAKFVEEYHTF</sequence>
<protein>
    <recommendedName>
        <fullName evidence="5">Activator of Hsp90 ATPase AHSA1-like N-terminal domain-containing protein</fullName>
    </recommendedName>
</protein>
<dbReference type="Pfam" id="PF13181">
    <property type="entry name" value="TPR_8"/>
    <property type="match status" value="1"/>
</dbReference>
<dbReference type="InterPro" id="IPR015310">
    <property type="entry name" value="AHSA1-like_N"/>
</dbReference>
<keyword evidence="1" id="KW-0677">Repeat</keyword>
<reference evidence="6" key="1">
    <citation type="submission" date="2021-02" db="EMBL/GenBank/DDBJ databases">
        <authorList>
            <person name="Palmer J.M."/>
        </authorList>
    </citation>
    <scope>NUCLEOTIDE SEQUENCE</scope>
    <source>
        <strain evidence="6">SCRP23</strain>
    </source>
</reference>
<dbReference type="PROSITE" id="PS50005">
    <property type="entry name" value="TPR"/>
    <property type="match status" value="1"/>
</dbReference>
<dbReference type="GO" id="GO:0001671">
    <property type="term" value="F:ATPase activator activity"/>
    <property type="evidence" value="ECO:0007669"/>
    <property type="project" value="InterPro"/>
</dbReference>
<keyword evidence="7" id="KW-1185">Reference proteome</keyword>
<proteinExistence type="predicted"/>
<gene>
    <name evidence="6" type="ORF">PHYBOEH_004197</name>
</gene>
<dbReference type="PANTHER" id="PTHR22904">
    <property type="entry name" value="TPR REPEAT CONTAINING PROTEIN"/>
    <property type="match status" value="1"/>
</dbReference>